<evidence type="ECO:0000313" key="4">
    <source>
        <dbReference type="Proteomes" id="UP001165085"/>
    </source>
</evidence>
<dbReference type="OrthoDB" id="46406at2759"/>
<feature type="chain" id="PRO_5040941863" description="N-acetyltransferase domain-containing protein" evidence="1">
    <location>
        <begin position="19"/>
        <end position="264"/>
    </location>
</feature>
<dbReference type="CDD" id="cd04301">
    <property type="entry name" value="NAT_SF"/>
    <property type="match status" value="1"/>
</dbReference>
<dbReference type="InterPro" id="IPR016181">
    <property type="entry name" value="Acyl_CoA_acyltransferase"/>
</dbReference>
<dbReference type="PANTHER" id="PTHR47443:SF3">
    <property type="entry name" value="GCN5-RELATED N-ACETYLTRANSFERASE 4, CHLOROPLASTIC"/>
    <property type="match status" value="1"/>
</dbReference>
<evidence type="ECO:0000259" key="2">
    <source>
        <dbReference type="PROSITE" id="PS51186"/>
    </source>
</evidence>
<dbReference type="PANTHER" id="PTHR47443">
    <property type="entry name" value="ACYL-COA N-ACYLTRANSFERASES (NAT) SUPERFAMILY PROTEIN"/>
    <property type="match status" value="1"/>
</dbReference>
<gene>
    <name evidence="3" type="ORF">TrST_g8342</name>
</gene>
<dbReference type="InterPro" id="IPR000182">
    <property type="entry name" value="GNAT_dom"/>
</dbReference>
<dbReference type="Pfam" id="PF00583">
    <property type="entry name" value="Acetyltransf_1"/>
    <property type="match status" value="1"/>
</dbReference>
<proteinExistence type="predicted"/>
<protein>
    <recommendedName>
        <fullName evidence="2">N-acetyltransferase domain-containing protein</fullName>
    </recommendedName>
</protein>
<feature type="signal peptide" evidence="1">
    <location>
        <begin position="1"/>
        <end position="18"/>
    </location>
</feature>
<accession>A0A9W7B5F2</accession>
<dbReference type="AlphaFoldDB" id="A0A9W7B5F2"/>
<sequence length="264" mass="28966">MSYALLLLCALLCLSATAFHVATVPSTVKMRLQVTDDATAFGTSSIRQTSTRTKPGTRYRIRQADYSDLPAVAKCLVSSFYKPAMPFIAATNILKELSRLQTNFAGYDSAEHNMFVMVAEGEGGGVGGVGGVDEVKGEVKGQVKGEVIGFVDVDGRKKMKRKFQGGPRPYLSDLAISKDHRRNGLATLLIQHCEKTVGEWGFDSLHLRVAKENAAALQLYQGLEYKIVTENGSSSSPTFLLRKQKQRNMSEGRVMSIEYMNKIT</sequence>
<dbReference type="Gene3D" id="3.40.630.30">
    <property type="match status" value="1"/>
</dbReference>
<dbReference type="GO" id="GO:0016747">
    <property type="term" value="F:acyltransferase activity, transferring groups other than amino-acyl groups"/>
    <property type="evidence" value="ECO:0007669"/>
    <property type="project" value="InterPro"/>
</dbReference>
<evidence type="ECO:0000256" key="1">
    <source>
        <dbReference type="SAM" id="SignalP"/>
    </source>
</evidence>
<keyword evidence="4" id="KW-1185">Reference proteome</keyword>
<keyword evidence="1" id="KW-0732">Signal</keyword>
<dbReference type="Proteomes" id="UP001165085">
    <property type="component" value="Unassembled WGS sequence"/>
</dbReference>
<name>A0A9W7B5F2_9STRA</name>
<reference evidence="4" key="1">
    <citation type="journal article" date="2023" name="Commun. Biol.">
        <title>Genome analysis of Parmales, the sister group of diatoms, reveals the evolutionary specialization of diatoms from phago-mixotrophs to photoautotrophs.</title>
        <authorList>
            <person name="Ban H."/>
            <person name="Sato S."/>
            <person name="Yoshikawa S."/>
            <person name="Yamada K."/>
            <person name="Nakamura Y."/>
            <person name="Ichinomiya M."/>
            <person name="Sato N."/>
            <person name="Blanc-Mathieu R."/>
            <person name="Endo H."/>
            <person name="Kuwata A."/>
            <person name="Ogata H."/>
        </authorList>
    </citation>
    <scope>NUCLEOTIDE SEQUENCE [LARGE SCALE GENOMIC DNA]</scope>
    <source>
        <strain evidence="4">NIES 3701</strain>
    </source>
</reference>
<dbReference type="SUPFAM" id="SSF55729">
    <property type="entry name" value="Acyl-CoA N-acyltransferases (Nat)"/>
    <property type="match status" value="1"/>
</dbReference>
<dbReference type="PROSITE" id="PS51186">
    <property type="entry name" value="GNAT"/>
    <property type="match status" value="1"/>
</dbReference>
<dbReference type="EMBL" id="BRXY01000262">
    <property type="protein sequence ID" value="GMH81825.1"/>
    <property type="molecule type" value="Genomic_DNA"/>
</dbReference>
<organism evidence="3 4">
    <name type="scientific">Triparma strigata</name>
    <dbReference type="NCBI Taxonomy" id="1606541"/>
    <lineage>
        <taxon>Eukaryota</taxon>
        <taxon>Sar</taxon>
        <taxon>Stramenopiles</taxon>
        <taxon>Ochrophyta</taxon>
        <taxon>Bolidophyceae</taxon>
        <taxon>Parmales</taxon>
        <taxon>Triparmaceae</taxon>
        <taxon>Triparma</taxon>
    </lineage>
</organism>
<comment type="caution">
    <text evidence="3">The sequence shown here is derived from an EMBL/GenBank/DDBJ whole genome shotgun (WGS) entry which is preliminary data.</text>
</comment>
<feature type="domain" description="N-acetyltransferase" evidence="2">
    <location>
        <begin position="59"/>
        <end position="246"/>
    </location>
</feature>
<evidence type="ECO:0000313" key="3">
    <source>
        <dbReference type="EMBL" id="GMH81825.1"/>
    </source>
</evidence>